<dbReference type="Pfam" id="PF10099">
    <property type="entry name" value="RskA_C"/>
    <property type="match status" value="1"/>
</dbReference>
<dbReference type="InterPro" id="IPR051474">
    <property type="entry name" value="Anti-sigma-K/W_factor"/>
</dbReference>
<sequence length="253" mass="26097">MADESAIDSGSPDILAAEYALGVLEGEELATAQRLFLSDREFAERVDWWRLRLACMAEEAGEFEPSAAVWPAIKRKIEALAEPSRGAVEAIPEPARRGFSGWALGAGMGAAAAAAVALTLLVVPTTTNSPVAPVETAAPVSGERLIAQLQSEDGELSLSGLVDPRAGQIAVSLNGFDPAEGQATELWVVPDGGAPQSLGLIPAGGTFERELTEAERASLVEGASLAVTYEDASTAPHAAPGSDILVIGGLTRI</sequence>
<dbReference type="GO" id="GO:0006417">
    <property type="term" value="P:regulation of translation"/>
    <property type="evidence" value="ECO:0007669"/>
    <property type="project" value="TreeGrafter"/>
</dbReference>
<evidence type="ECO:0000259" key="1">
    <source>
        <dbReference type="Pfam" id="PF10099"/>
    </source>
</evidence>
<dbReference type="PANTHER" id="PTHR37461:SF1">
    <property type="entry name" value="ANTI-SIGMA-K FACTOR RSKA"/>
    <property type="match status" value="1"/>
</dbReference>
<keyword evidence="3" id="KW-1185">Reference proteome</keyword>
<feature type="domain" description="Anti-sigma K factor RskA C-terminal" evidence="1">
    <location>
        <begin position="110"/>
        <end position="237"/>
    </location>
</feature>
<dbReference type="EMBL" id="QXFL01000005">
    <property type="protein sequence ID" value="RIV84990.1"/>
    <property type="molecule type" value="Genomic_DNA"/>
</dbReference>
<gene>
    <name evidence="2" type="ORF">D2V07_11830</name>
</gene>
<comment type="caution">
    <text evidence="2">The sequence shown here is derived from an EMBL/GenBank/DDBJ whole genome shotgun (WGS) entry which is preliminary data.</text>
</comment>
<evidence type="ECO:0000313" key="2">
    <source>
        <dbReference type="EMBL" id="RIV84990.1"/>
    </source>
</evidence>
<organism evidence="2 3">
    <name type="scientific">Aurantiacibacter zhengii</name>
    <dbReference type="NCBI Taxonomy" id="2307003"/>
    <lineage>
        <taxon>Bacteria</taxon>
        <taxon>Pseudomonadati</taxon>
        <taxon>Pseudomonadota</taxon>
        <taxon>Alphaproteobacteria</taxon>
        <taxon>Sphingomonadales</taxon>
        <taxon>Erythrobacteraceae</taxon>
        <taxon>Aurantiacibacter</taxon>
    </lineage>
</organism>
<name>A0A418NQG7_9SPHN</name>
<evidence type="ECO:0000313" key="3">
    <source>
        <dbReference type="Proteomes" id="UP000286576"/>
    </source>
</evidence>
<accession>A0A418NQG7</accession>
<dbReference type="GO" id="GO:0005886">
    <property type="term" value="C:plasma membrane"/>
    <property type="evidence" value="ECO:0007669"/>
    <property type="project" value="InterPro"/>
</dbReference>
<dbReference type="GO" id="GO:0016989">
    <property type="term" value="F:sigma factor antagonist activity"/>
    <property type="evidence" value="ECO:0007669"/>
    <property type="project" value="TreeGrafter"/>
</dbReference>
<reference evidence="2 3" key="1">
    <citation type="submission" date="2018-08" db="EMBL/GenBank/DDBJ databases">
        <title>Erythrobacter zhengii sp.nov., a bacterium isolated from deep-sea sediment.</title>
        <authorList>
            <person name="Fang C."/>
            <person name="Wu Y.-H."/>
            <person name="Sun C."/>
            <person name="Wang H."/>
            <person name="Cheng H."/>
            <person name="Meng F.-X."/>
            <person name="Wang C.-S."/>
            <person name="Xu X.-W."/>
        </authorList>
    </citation>
    <scope>NUCLEOTIDE SEQUENCE [LARGE SCALE GENOMIC DNA]</scope>
    <source>
        <strain evidence="2 3">V18</strain>
    </source>
</reference>
<dbReference type="AlphaFoldDB" id="A0A418NQG7"/>
<proteinExistence type="predicted"/>
<dbReference type="RefSeq" id="WP_119587218.1">
    <property type="nucleotide sequence ID" value="NZ_CAWODQ010000025.1"/>
</dbReference>
<dbReference type="Proteomes" id="UP000286576">
    <property type="component" value="Unassembled WGS sequence"/>
</dbReference>
<dbReference type="InterPro" id="IPR018764">
    <property type="entry name" value="RskA_C"/>
</dbReference>
<dbReference type="OrthoDB" id="9816387at2"/>
<protein>
    <recommendedName>
        <fullName evidence="1">Anti-sigma K factor RskA C-terminal domain-containing protein</fullName>
    </recommendedName>
</protein>
<dbReference type="PANTHER" id="PTHR37461">
    <property type="entry name" value="ANTI-SIGMA-K FACTOR RSKA"/>
    <property type="match status" value="1"/>
</dbReference>